<reference evidence="2 3" key="1">
    <citation type="submission" date="2018-04" db="EMBL/GenBank/DDBJ databases">
        <title>Marixanthomonas spongiae HN-E44 sp. nov., isolated from a marine sponge.</title>
        <authorList>
            <person name="Luo L."/>
            <person name="Zhuang L."/>
        </authorList>
    </citation>
    <scope>NUCLEOTIDE SEQUENCE [LARGE SCALE GENOMIC DNA]</scope>
    <source>
        <strain evidence="2 3">HN-E44</strain>
    </source>
</reference>
<dbReference type="EMBL" id="QEHR01000008">
    <property type="protein sequence ID" value="PVW13503.1"/>
    <property type="molecule type" value="Genomic_DNA"/>
</dbReference>
<keyword evidence="1" id="KW-0472">Membrane</keyword>
<evidence type="ECO:0000256" key="1">
    <source>
        <dbReference type="SAM" id="Phobius"/>
    </source>
</evidence>
<comment type="caution">
    <text evidence="2">The sequence shown here is derived from an EMBL/GenBank/DDBJ whole genome shotgun (WGS) entry which is preliminary data.</text>
</comment>
<keyword evidence="3" id="KW-1185">Reference proteome</keyword>
<keyword evidence="1" id="KW-0812">Transmembrane</keyword>
<dbReference type="AlphaFoldDB" id="A0A2U0HXA5"/>
<protein>
    <submittedName>
        <fullName evidence="2">Uncharacterized protein</fullName>
    </submittedName>
</protein>
<evidence type="ECO:0000313" key="3">
    <source>
        <dbReference type="Proteomes" id="UP000245962"/>
    </source>
</evidence>
<feature type="transmembrane region" description="Helical" evidence="1">
    <location>
        <begin position="59"/>
        <end position="81"/>
    </location>
</feature>
<evidence type="ECO:0000313" key="2">
    <source>
        <dbReference type="EMBL" id="PVW13503.1"/>
    </source>
</evidence>
<sequence>MGITLKYIKPLFYWMPELYLVLATLLYWVSTATLLNPVAFVLLILLTSQLVFNKKGLGLFLGSVLVLLNLYLFLALFSDIVASPSFTISVQKFLLVGGIFLVLNLIMAVKLLLKHIDLHPQSNKILG</sequence>
<accession>A0A2U0HXA5</accession>
<organism evidence="2 3">
    <name type="scientific">Marixanthomonas spongiae</name>
    <dbReference type="NCBI Taxonomy" id="2174845"/>
    <lineage>
        <taxon>Bacteria</taxon>
        <taxon>Pseudomonadati</taxon>
        <taxon>Bacteroidota</taxon>
        <taxon>Flavobacteriia</taxon>
        <taxon>Flavobacteriales</taxon>
        <taxon>Flavobacteriaceae</taxon>
        <taxon>Marixanthomonas</taxon>
    </lineage>
</organism>
<gene>
    <name evidence="2" type="ORF">DDV96_12650</name>
</gene>
<feature type="transmembrane region" description="Helical" evidence="1">
    <location>
        <begin position="93"/>
        <end position="113"/>
    </location>
</feature>
<proteinExistence type="predicted"/>
<keyword evidence="1" id="KW-1133">Transmembrane helix</keyword>
<dbReference type="Proteomes" id="UP000245962">
    <property type="component" value="Unassembled WGS sequence"/>
</dbReference>
<name>A0A2U0HXA5_9FLAO</name>